<comment type="function">
    <text evidence="3">A probable RNA chaperone. Forms a complex with KhpB which binds to cellular RNA and controls its expression. Plays a role in peptidoglycan (PG) homeostasis and cell length regulation.</text>
</comment>
<dbReference type="AlphaFoldDB" id="A7NJT7"/>
<name>A7NJT7_ROSCS</name>
<dbReference type="PANTHER" id="PTHR34654:SF1">
    <property type="entry name" value="RNA-BINDING PROTEIN KHPA"/>
    <property type="match status" value="1"/>
</dbReference>
<dbReference type="GO" id="GO:0009252">
    <property type="term" value="P:peptidoglycan biosynthetic process"/>
    <property type="evidence" value="ECO:0007669"/>
    <property type="project" value="UniProtKB-UniRule"/>
</dbReference>
<dbReference type="GO" id="GO:0008360">
    <property type="term" value="P:regulation of cell shape"/>
    <property type="evidence" value="ECO:0007669"/>
    <property type="project" value="UniProtKB-KW"/>
</dbReference>
<dbReference type="Pfam" id="PF13083">
    <property type="entry name" value="KH_KhpA-B"/>
    <property type="match status" value="1"/>
</dbReference>
<dbReference type="GO" id="GO:0005737">
    <property type="term" value="C:cytoplasm"/>
    <property type="evidence" value="ECO:0007669"/>
    <property type="project" value="UniProtKB-SubCell"/>
</dbReference>
<dbReference type="Proteomes" id="UP000000263">
    <property type="component" value="Chromosome"/>
</dbReference>
<keyword evidence="5" id="KW-1185">Reference proteome</keyword>
<evidence type="ECO:0000256" key="1">
    <source>
        <dbReference type="ARBA" id="ARBA00022490"/>
    </source>
</evidence>
<dbReference type="KEGG" id="rca:Rcas_1665"/>
<dbReference type="InterPro" id="IPR015946">
    <property type="entry name" value="KH_dom-like_a/b"/>
</dbReference>
<dbReference type="STRING" id="383372.Rcas_1665"/>
<comment type="subunit">
    <text evidence="3">Forms a complex with KhpB.</text>
</comment>
<dbReference type="HOGENOM" id="CLU_132074_1_1_0"/>
<evidence type="ECO:0000313" key="4">
    <source>
        <dbReference type="EMBL" id="ABU57757.1"/>
    </source>
</evidence>
<comment type="similarity">
    <text evidence="3">Belongs to the KhpA RNA-binding protein family.</text>
</comment>
<dbReference type="EMBL" id="CP000804">
    <property type="protein sequence ID" value="ABU57757.1"/>
    <property type="molecule type" value="Genomic_DNA"/>
</dbReference>
<dbReference type="PANTHER" id="PTHR34654">
    <property type="entry name" value="UPF0109 PROTEIN SCO5592"/>
    <property type="match status" value="1"/>
</dbReference>
<keyword evidence="3" id="KW-0133">Cell shape</keyword>
<sequence>MKALLEYLATSLVDHPEAVTIKERTGRYTVTYQLTVAPDETGKVIGRSGRVAKAIRDLMSVAAARRHKRVHVDIE</sequence>
<evidence type="ECO:0000256" key="3">
    <source>
        <dbReference type="HAMAP-Rule" id="MF_00088"/>
    </source>
</evidence>
<evidence type="ECO:0000256" key="2">
    <source>
        <dbReference type="ARBA" id="ARBA00022884"/>
    </source>
</evidence>
<dbReference type="PROSITE" id="PS50084">
    <property type="entry name" value="KH_TYPE_1"/>
    <property type="match status" value="1"/>
</dbReference>
<protein>
    <recommendedName>
        <fullName evidence="3">RNA-binding protein KhpA</fullName>
    </recommendedName>
    <alternativeName>
        <fullName evidence="3">KH-domain protein A</fullName>
    </alternativeName>
</protein>
<dbReference type="OrthoDB" id="9812389at2"/>
<dbReference type="Gene3D" id="3.30.300.20">
    <property type="match status" value="1"/>
</dbReference>
<dbReference type="CDD" id="cd22533">
    <property type="entry name" value="KH-II_YlqC-like"/>
    <property type="match status" value="1"/>
</dbReference>
<dbReference type="InterPro" id="IPR009019">
    <property type="entry name" value="KH_sf_prok-type"/>
</dbReference>
<dbReference type="SUPFAM" id="SSF54814">
    <property type="entry name" value="Prokaryotic type KH domain (KH-domain type II)"/>
    <property type="match status" value="1"/>
</dbReference>
<accession>A7NJT7</accession>
<dbReference type="RefSeq" id="WP_012120185.1">
    <property type="nucleotide sequence ID" value="NC_009767.1"/>
</dbReference>
<evidence type="ECO:0000313" key="5">
    <source>
        <dbReference type="Proteomes" id="UP000000263"/>
    </source>
</evidence>
<reference evidence="4 5" key="1">
    <citation type="submission" date="2007-08" db="EMBL/GenBank/DDBJ databases">
        <title>Complete sequence of Roseiflexus castenholzii DSM 13941.</title>
        <authorList>
            <consortium name="US DOE Joint Genome Institute"/>
            <person name="Copeland A."/>
            <person name="Lucas S."/>
            <person name="Lapidus A."/>
            <person name="Barry K."/>
            <person name="Glavina del Rio T."/>
            <person name="Dalin E."/>
            <person name="Tice H."/>
            <person name="Pitluck S."/>
            <person name="Thompson L.S."/>
            <person name="Brettin T."/>
            <person name="Bruce D."/>
            <person name="Detter J.C."/>
            <person name="Han C."/>
            <person name="Tapia R."/>
            <person name="Schmutz J."/>
            <person name="Larimer F."/>
            <person name="Land M."/>
            <person name="Hauser L."/>
            <person name="Kyrpides N."/>
            <person name="Mikhailova N."/>
            <person name="Bryant D.A."/>
            <person name="Hanada S."/>
            <person name="Tsukatani Y."/>
            <person name="Richardson P."/>
        </authorList>
    </citation>
    <scope>NUCLEOTIDE SEQUENCE [LARGE SCALE GENOMIC DNA]</scope>
    <source>
        <strain evidence="5">DSM 13941 / HLO8</strain>
    </source>
</reference>
<dbReference type="GO" id="GO:0003723">
    <property type="term" value="F:RNA binding"/>
    <property type="evidence" value="ECO:0007669"/>
    <property type="project" value="UniProtKB-UniRule"/>
</dbReference>
<keyword evidence="1 3" id="KW-0963">Cytoplasm</keyword>
<dbReference type="InterPro" id="IPR020627">
    <property type="entry name" value="KhpA"/>
</dbReference>
<dbReference type="GO" id="GO:0071555">
    <property type="term" value="P:cell wall organization"/>
    <property type="evidence" value="ECO:0007669"/>
    <property type="project" value="UniProtKB-KW"/>
</dbReference>
<dbReference type="HAMAP" id="MF_00088">
    <property type="entry name" value="KhpA"/>
    <property type="match status" value="1"/>
</dbReference>
<keyword evidence="3" id="KW-0143">Chaperone</keyword>
<keyword evidence="2 3" id="KW-0694">RNA-binding</keyword>
<dbReference type="eggNOG" id="COG1837">
    <property type="taxonomic scope" value="Bacteria"/>
</dbReference>
<organism evidence="4 5">
    <name type="scientific">Roseiflexus castenholzii (strain DSM 13941 / HLO8)</name>
    <dbReference type="NCBI Taxonomy" id="383372"/>
    <lineage>
        <taxon>Bacteria</taxon>
        <taxon>Bacillati</taxon>
        <taxon>Chloroflexota</taxon>
        <taxon>Chloroflexia</taxon>
        <taxon>Chloroflexales</taxon>
        <taxon>Roseiflexineae</taxon>
        <taxon>Roseiflexaceae</taxon>
        <taxon>Roseiflexus</taxon>
    </lineage>
</organism>
<gene>
    <name evidence="3" type="primary">khpA</name>
    <name evidence="4" type="ordered locus">Rcas_1665</name>
</gene>
<comment type="subcellular location">
    <subcellularLocation>
        <location evidence="3">Cytoplasm</location>
    </subcellularLocation>
</comment>
<keyword evidence="3" id="KW-0961">Cell wall biogenesis/degradation</keyword>
<proteinExistence type="inferred from homology"/>